<evidence type="ECO:0000256" key="1">
    <source>
        <dbReference type="ARBA" id="ARBA00010688"/>
    </source>
</evidence>
<dbReference type="PANTHER" id="PTHR43085">
    <property type="entry name" value="HEXOKINASE FAMILY MEMBER"/>
    <property type="match status" value="1"/>
</dbReference>
<proteinExistence type="inferred from homology"/>
<dbReference type="GO" id="GO:0005829">
    <property type="term" value="C:cytosol"/>
    <property type="evidence" value="ECO:0007669"/>
    <property type="project" value="TreeGrafter"/>
</dbReference>
<comment type="similarity">
    <text evidence="1">Belongs to the carbohydrate kinase PfkB family.</text>
</comment>
<dbReference type="OrthoDB" id="9776822at2"/>
<evidence type="ECO:0000313" key="5">
    <source>
        <dbReference type="EMBL" id="RYB97918.1"/>
    </source>
</evidence>
<evidence type="ECO:0000256" key="2">
    <source>
        <dbReference type="ARBA" id="ARBA00022679"/>
    </source>
</evidence>
<feature type="domain" description="Carbohydrate kinase PfkB" evidence="4">
    <location>
        <begin position="7"/>
        <end position="298"/>
    </location>
</feature>
<keyword evidence="2" id="KW-0808">Transferase</keyword>
<dbReference type="CDD" id="cd01166">
    <property type="entry name" value="KdgK"/>
    <property type="match status" value="1"/>
</dbReference>
<sequence length="304" mass="32965">MNERHHRILAIGECMVEMAPRGDGAYTRNFAGDTFNTAWYLRRLLPETWSVDYCSAVGEDRISDHMITFMQEAGIGTDSVRRISGRTVGLYMIELDNGERSFSYWRGQSAAKLLARDREVLSAALAETEVALFSGITLAILSEEDRRNLLDTLAEARRRGTVVAFDPNMRLRLWPDVAVMCAAVTEAAAVADIVLPSFDEDGQYYGETSPLETIARYRNAGASTIVVKNGVGRIHAEGRDEGVVTFDPRPAAEVVDTTAAGDSFNAGFLAARLAGASLGDAIGRGSQVAAQVIGKRGALVEIDL</sequence>
<evidence type="ECO:0000256" key="3">
    <source>
        <dbReference type="ARBA" id="ARBA00022777"/>
    </source>
</evidence>
<dbReference type="PROSITE" id="PS00584">
    <property type="entry name" value="PFKB_KINASES_2"/>
    <property type="match status" value="1"/>
</dbReference>
<dbReference type="GO" id="GO:0006974">
    <property type="term" value="P:DNA damage response"/>
    <property type="evidence" value="ECO:0007669"/>
    <property type="project" value="TreeGrafter"/>
</dbReference>
<dbReference type="AlphaFoldDB" id="A0A4Q2S752"/>
<dbReference type="InterPro" id="IPR002173">
    <property type="entry name" value="Carboh/pur_kinase_PfkB_CS"/>
</dbReference>
<dbReference type="EMBL" id="SDVB01000380">
    <property type="protein sequence ID" value="RYB97918.1"/>
    <property type="molecule type" value="Genomic_DNA"/>
</dbReference>
<keyword evidence="6" id="KW-1185">Reference proteome</keyword>
<dbReference type="InterPro" id="IPR011611">
    <property type="entry name" value="PfkB_dom"/>
</dbReference>
<dbReference type="InterPro" id="IPR029056">
    <property type="entry name" value="Ribokinase-like"/>
</dbReference>
<name>A0A4Q2S752_9HYPH</name>
<dbReference type="GO" id="GO:0042840">
    <property type="term" value="P:D-glucuronate catabolic process"/>
    <property type="evidence" value="ECO:0007669"/>
    <property type="project" value="TreeGrafter"/>
</dbReference>
<dbReference type="PANTHER" id="PTHR43085:SF15">
    <property type="entry name" value="2-DEHYDRO-3-DEOXYGLUCONOKINASE"/>
    <property type="match status" value="1"/>
</dbReference>
<reference evidence="5 6" key="1">
    <citation type="submission" date="2019-01" db="EMBL/GenBank/DDBJ databases">
        <authorList>
            <person name="Deng T."/>
        </authorList>
    </citation>
    <scope>NUCLEOTIDE SEQUENCE [LARGE SCALE GENOMIC DNA]</scope>
    <source>
        <strain evidence="5 6">F8825</strain>
    </source>
</reference>
<accession>A0A4Q2S752</accession>
<dbReference type="GO" id="GO:0008673">
    <property type="term" value="F:2-dehydro-3-deoxygluconokinase activity"/>
    <property type="evidence" value="ECO:0007669"/>
    <property type="project" value="TreeGrafter"/>
</dbReference>
<dbReference type="Proteomes" id="UP000291088">
    <property type="component" value="Unassembled WGS sequence"/>
</dbReference>
<organism evidence="5 6">
    <name type="scientific">Ciceribacter ferrooxidans</name>
    <dbReference type="NCBI Taxonomy" id="2509717"/>
    <lineage>
        <taxon>Bacteria</taxon>
        <taxon>Pseudomonadati</taxon>
        <taxon>Pseudomonadota</taxon>
        <taxon>Alphaproteobacteria</taxon>
        <taxon>Hyphomicrobiales</taxon>
        <taxon>Rhizobiaceae</taxon>
        <taxon>Ciceribacter</taxon>
    </lineage>
</organism>
<dbReference type="Pfam" id="PF00294">
    <property type="entry name" value="PfkB"/>
    <property type="match status" value="1"/>
</dbReference>
<dbReference type="GO" id="GO:0019698">
    <property type="term" value="P:D-galacturonate catabolic process"/>
    <property type="evidence" value="ECO:0007669"/>
    <property type="project" value="TreeGrafter"/>
</dbReference>
<dbReference type="SUPFAM" id="SSF53613">
    <property type="entry name" value="Ribokinase-like"/>
    <property type="match status" value="1"/>
</dbReference>
<evidence type="ECO:0000259" key="4">
    <source>
        <dbReference type="Pfam" id="PF00294"/>
    </source>
</evidence>
<gene>
    <name evidence="5" type="ORF">EUU22_22760</name>
</gene>
<dbReference type="RefSeq" id="WP_129334256.1">
    <property type="nucleotide sequence ID" value="NZ_SDVB01000380.1"/>
</dbReference>
<evidence type="ECO:0000313" key="6">
    <source>
        <dbReference type="Proteomes" id="UP000291088"/>
    </source>
</evidence>
<dbReference type="InterPro" id="IPR050306">
    <property type="entry name" value="PfkB_Carbo_kinase"/>
</dbReference>
<comment type="caution">
    <text evidence="5">The sequence shown here is derived from an EMBL/GenBank/DDBJ whole genome shotgun (WGS) entry which is preliminary data.</text>
</comment>
<dbReference type="Gene3D" id="3.40.1190.20">
    <property type="match status" value="1"/>
</dbReference>
<keyword evidence="3 5" id="KW-0418">Kinase</keyword>
<protein>
    <submittedName>
        <fullName evidence="5">Sugar kinase</fullName>
    </submittedName>
</protein>